<organism evidence="1 2">
    <name type="scientific">Novosphingobium pentaromativorans</name>
    <dbReference type="NCBI Taxonomy" id="205844"/>
    <lineage>
        <taxon>Bacteria</taxon>
        <taxon>Pseudomonadati</taxon>
        <taxon>Pseudomonadota</taxon>
        <taxon>Alphaproteobacteria</taxon>
        <taxon>Sphingomonadales</taxon>
        <taxon>Sphingomonadaceae</taxon>
        <taxon>Novosphingobium</taxon>
    </lineage>
</organism>
<dbReference type="AlphaFoldDB" id="A0A2W5NKI4"/>
<accession>A0A2W5NKI4</accession>
<dbReference type="Gene3D" id="3.40.1530.20">
    <property type="entry name" value="Protein of unknown function (DUF1491)"/>
    <property type="match status" value="1"/>
</dbReference>
<dbReference type="EMBL" id="QFPX01000019">
    <property type="protein sequence ID" value="PZQ53008.1"/>
    <property type="molecule type" value="Genomic_DNA"/>
</dbReference>
<dbReference type="InterPro" id="IPR009964">
    <property type="entry name" value="DUF1491"/>
</dbReference>
<name>A0A2W5NKI4_9SPHN</name>
<comment type="caution">
    <text evidence="1">The sequence shown here is derived from an EMBL/GenBank/DDBJ whole genome shotgun (WGS) entry which is preliminary data.</text>
</comment>
<evidence type="ECO:0000313" key="1">
    <source>
        <dbReference type="EMBL" id="PZQ53008.1"/>
    </source>
</evidence>
<dbReference type="Proteomes" id="UP000249082">
    <property type="component" value="Unassembled WGS sequence"/>
</dbReference>
<evidence type="ECO:0000313" key="2">
    <source>
        <dbReference type="Proteomes" id="UP000249082"/>
    </source>
</evidence>
<reference evidence="1 2" key="1">
    <citation type="submission" date="2017-08" db="EMBL/GenBank/DDBJ databases">
        <title>Infants hospitalized years apart are colonized by the same room-sourced microbial strains.</title>
        <authorList>
            <person name="Brooks B."/>
            <person name="Olm M.R."/>
            <person name="Firek B.A."/>
            <person name="Baker R."/>
            <person name="Thomas B.C."/>
            <person name="Morowitz M.J."/>
            <person name="Banfield J.F."/>
        </authorList>
    </citation>
    <scope>NUCLEOTIDE SEQUENCE [LARGE SCALE GENOMIC DNA]</scope>
    <source>
        <strain evidence="1">S2_005_002_R2_33</strain>
    </source>
</reference>
<proteinExistence type="predicted"/>
<gene>
    <name evidence="1" type="ORF">DI555_18205</name>
</gene>
<sequence length="118" mass="13181">MEARIPAHIEVSGLIRAVEAEGGFGTVLSKGERDAGTIMLVLLENGGNARIYERMPQIDGTRLWQCTKKHETSEDPAESLDLRLAFSAYLERRGEQDRDLWIVELDVAKPERFIGLGV</sequence>
<protein>
    <submittedName>
        <fullName evidence="1">DUF1491 domain-containing protein</fullName>
    </submittedName>
</protein>
<dbReference type="Pfam" id="PF07372">
    <property type="entry name" value="DUF1491"/>
    <property type="match status" value="1"/>
</dbReference>